<sequence length="298" mass="34173">MTHQLIASSFVQHFRKVQRIFDNIKHAIKDMIEPTNSNSTGIRKEMVRNILRKVEALRLKIEWPSPPKDKQLDKRYKNIKIRKSKYLLRTVSQLSKLSRADNVEEVLKNIIEIPWSLLTQPFLNRKGPIALNYGALGQIIGHESAHVVADIINIPAAALLLKRISACLVEQYSEFCPLKGKGLEMQCLNGTRTLIENIADNIGLLAAYSAYRKDLGREKDPELPEDLFGKMTKDQLFFLGYAQMFCEPQPNNNSTLRQLQQDNHSPLKYRLIGSVKNCPMFYKAFQCPSQRRCFSKSP</sequence>
<dbReference type="WBParaSite" id="EVEC_0000767701-mRNA-1">
    <property type="protein sequence ID" value="EVEC_0000767701-mRNA-1"/>
    <property type="gene ID" value="EVEC_0000767701"/>
</dbReference>
<dbReference type="GO" id="GO:0005886">
    <property type="term" value="C:plasma membrane"/>
    <property type="evidence" value="ECO:0007669"/>
    <property type="project" value="TreeGrafter"/>
</dbReference>
<dbReference type="PANTHER" id="PTHR11733">
    <property type="entry name" value="ZINC METALLOPROTEASE FAMILY M13 NEPRILYSIN-RELATED"/>
    <property type="match status" value="1"/>
</dbReference>
<reference evidence="5" key="1">
    <citation type="submission" date="2017-02" db="UniProtKB">
        <authorList>
            <consortium name="WormBaseParasite"/>
        </authorList>
    </citation>
    <scope>IDENTIFICATION</scope>
</reference>
<evidence type="ECO:0000313" key="5">
    <source>
        <dbReference type="WBParaSite" id="EVEC_0000767701-mRNA-1"/>
    </source>
</evidence>
<name>A0A0N4VAY4_ENTVE</name>
<dbReference type="PANTHER" id="PTHR11733:SF167">
    <property type="entry name" value="FI17812P1-RELATED"/>
    <property type="match status" value="1"/>
</dbReference>
<protein>
    <submittedName>
        <fullName evidence="5">Peptidase_M13 domain-containing protein</fullName>
    </submittedName>
</protein>
<keyword evidence="4" id="KW-1185">Reference proteome</keyword>
<dbReference type="InterPro" id="IPR024079">
    <property type="entry name" value="MetalloPept_cat_dom_sf"/>
</dbReference>
<evidence type="ECO:0000256" key="1">
    <source>
        <dbReference type="ARBA" id="ARBA00007357"/>
    </source>
</evidence>
<feature type="domain" description="Peptidase M13 C-terminal" evidence="2">
    <location>
        <begin position="108"/>
        <end position="292"/>
    </location>
</feature>
<dbReference type="AlphaFoldDB" id="A0A0N4VAY4"/>
<dbReference type="Proteomes" id="UP000274131">
    <property type="component" value="Unassembled WGS sequence"/>
</dbReference>
<dbReference type="SUPFAM" id="SSF55486">
    <property type="entry name" value="Metalloproteases ('zincins'), catalytic domain"/>
    <property type="match status" value="1"/>
</dbReference>
<evidence type="ECO:0000259" key="2">
    <source>
        <dbReference type="Pfam" id="PF01431"/>
    </source>
</evidence>
<gene>
    <name evidence="3" type="ORF">EVEC_LOCUS7161</name>
</gene>
<organism evidence="5">
    <name type="scientific">Enterobius vermicularis</name>
    <name type="common">Human pinworm</name>
    <dbReference type="NCBI Taxonomy" id="51028"/>
    <lineage>
        <taxon>Eukaryota</taxon>
        <taxon>Metazoa</taxon>
        <taxon>Ecdysozoa</taxon>
        <taxon>Nematoda</taxon>
        <taxon>Chromadorea</taxon>
        <taxon>Rhabditida</taxon>
        <taxon>Spirurina</taxon>
        <taxon>Oxyuridomorpha</taxon>
        <taxon>Oxyuroidea</taxon>
        <taxon>Oxyuridae</taxon>
        <taxon>Enterobius</taxon>
    </lineage>
</organism>
<dbReference type="PRINTS" id="PR00786">
    <property type="entry name" value="NEPRILYSIN"/>
</dbReference>
<dbReference type="PROSITE" id="PS51885">
    <property type="entry name" value="NEPRILYSIN"/>
    <property type="match status" value="1"/>
</dbReference>
<dbReference type="GO" id="GO:0016485">
    <property type="term" value="P:protein processing"/>
    <property type="evidence" value="ECO:0007669"/>
    <property type="project" value="TreeGrafter"/>
</dbReference>
<dbReference type="InterPro" id="IPR000718">
    <property type="entry name" value="Peptidase_M13"/>
</dbReference>
<evidence type="ECO:0000313" key="3">
    <source>
        <dbReference type="EMBL" id="VDD92410.1"/>
    </source>
</evidence>
<reference evidence="3 4" key="2">
    <citation type="submission" date="2018-10" db="EMBL/GenBank/DDBJ databases">
        <authorList>
            <consortium name="Pathogen Informatics"/>
        </authorList>
    </citation>
    <scope>NUCLEOTIDE SEQUENCE [LARGE SCALE GENOMIC DNA]</scope>
</reference>
<accession>A0A0N4VAY4</accession>
<comment type="similarity">
    <text evidence="1">Belongs to the peptidase M13 family.</text>
</comment>
<dbReference type="STRING" id="51028.A0A0N4VAY4"/>
<evidence type="ECO:0000313" key="4">
    <source>
        <dbReference type="Proteomes" id="UP000274131"/>
    </source>
</evidence>
<dbReference type="GO" id="GO:0004222">
    <property type="term" value="F:metalloendopeptidase activity"/>
    <property type="evidence" value="ECO:0007669"/>
    <property type="project" value="InterPro"/>
</dbReference>
<dbReference type="InterPro" id="IPR018497">
    <property type="entry name" value="Peptidase_M13_C"/>
</dbReference>
<dbReference type="Gene3D" id="3.40.390.10">
    <property type="entry name" value="Collagenase (Catalytic Domain)"/>
    <property type="match status" value="1"/>
</dbReference>
<proteinExistence type="inferred from homology"/>
<dbReference type="OrthoDB" id="5873741at2759"/>
<dbReference type="EMBL" id="UXUI01008803">
    <property type="protein sequence ID" value="VDD92410.1"/>
    <property type="molecule type" value="Genomic_DNA"/>
</dbReference>
<dbReference type="Pfam" id="PF01431">
    <property type="entry name" value="Peptidase_M13"/>
    <property type="match status" value="1"/>
</dbReference>